<dbReference type="Proteomes" id="UP000220210">
    <property type="component" value="Unassembled WGS sequence"/>
</dbReference>
<sequence length="153" mass="17274">MAERKYYSFVSFRNTEENKAFGAIEGYITKPVELEDTTNGKKVAKVSMVSQNVTKKIGKALKVEVQEKDSEFINITGWEQLGERMSKAVQKGDTVIFTGDLKSREYNGNKYFDLTAWDFTIKRKGNGNQSSNEEPSDNNIGQPIDIADDDLPF</sequence>
<dbReference type="Proteomes" id="UP000075476">
    <property type="component" value="Unassembled WGS sequence"/>
</dbReference>
<reference evidence="5 7" key="2">
    <citation type="submission" date="2017-09" db="EMBL/GenBank/DDBJ databases">
        <title>Large-scale bioinformatics analysis of Bacillus genomes uncovers conserved roles of natural products in bacterial physiology.</title>
        <authorList>
            <consortium name="Agbiome Team Llc"/>
            <person name="Bleich R.M."/>
            <person name="Kirk G.J."/>
            <person name="Santa Maria K.C."/>
            <person name="Allen S.E."/>
            <person name="Farag S."/>
            <person name="Shank E.A."/>
            <person name="Bowers A."/>
        </authorList>
    </citation>
    <scope>NUCLEOTIDE SEQUENCE [LARGE SCALE GENOMIC DNA]</scope>
    <source>
        <strain evidence="5 7">AFS020204</strain>
    </source>
</reference>
<evidence type="ECO:0000256" key="2">
    <source>
        <dbReference type="PROSITE-ProRule" id="PRU00252"/>
    </source>
</evidence>
<dbReference type="InterPro" id="IPR012340">
    <property type="entry name" value="NA-bd_OB-fold"/>
</dbReference>
<evidence type="ECO:0000313" key="5">
    <source>
        <dbReference type="EMBL" id="PFF51927.1"/>
    </source>
</evidence>
<dbReference type="AlphaFoldDB" id="A0A9X0MJK7"/>
<keyword evidence="1 2" id="KW-0238">DNA-binding</keyword>
<evidence type="ECO:0000313" key="6">
    <source>
        <dbReference type="Proteomes" id="UP000075476"/>
    </source>
</evidence>
<dbReference type="RefSeq" id="WP_000840826.1">
    <property type="nucleotide sequence ID" value="NZ_LOMO01000001.1"/>
</dbReference>
<dbReference type="CDD" id="cd04496">
    <property type="entry name" value="SSB_OBF"/>
    <property type="match status" value="1"/>
</dbReference>
<dbReference type="Pfam" id="PF00436">
    <property type="entry name" value="SSB"/>
    <property type="match status" value="1"/>
</dbReference>
<evidence type="ECO:0000313" key="7">
    <source>
        <dbReference type="Proteomes" id="UP000220210"/>
    </source>
</evidence>
<evidence type="ECO:0000256" key="3">
    <source>
        <dbReference type="SAM" id="MobiDB-lite"/>
    </source>
</evidence>
<dbReference type="EMBL" id="LOMO01000001">
    <property type="protein sequence ID" value="KXY50889.1"/>
    <property type="molecule type" value="Genomic_DNA"/>
</dbReference>
<dbReference type="GO" id="GO:0003697">
    <property type="term" value="F:single-stranded DNA binding"/>
    <property type="evidence" value="ECO:0007669"/>
    <property type="project" value="InterPro"/>
</dbReference>
<dbReference type="InterPro" id="IPR000424">
    <property type="entry name" value="Primosome_PriB/ssb"/>
</dbReference>
<dbReference type="PROSITE" id="PS50935">
    <property type="entry name" value="SSB"/>
    <property type="match status" value="1"/>
</dbReference>
<gene>
    <name evidence="4" type="ORF">AT268_30540</name>
    <name evidence="5" type="ORF">CN357_04350</name>
</gene>
<proteinExistence type="predicted"/>
<organism evidence="4 6">
    <name type="scientific">Bacillus cereus</name>
    <dbReference type="NCBI Taxonomy" id="1396"/>
    <lineage>
        <taxon>Bacteria</taxon>
        <taxon>Bacillati</taxon>
        <taxon>Bacillota</taxon>
        <taxon>Bacilli</taxon>
        <taxon>Bacillales</taxon>
        <taxon>Bacillaceae</taxon>
        <taxon>Bacillus</taxon>
        <taxon>Bacillus cereus group</taxon>
    </lineage>
</organism>
<feature type="region of interest" description="Disordered" evidence="3">
    <location>
        <begin position="124"/>
        <end position="153"/>
    </location>
</feature>
<protein>
    <submittedName>
        <fullName evidence="4">Single-stranded DNA-binding protein</fullName>
    </submittedName>
</protein>
<dbReference type="Gene3D" id="2.40.50.140">
    <property type="entry name" value="Nucleic acid-binding proteins"/>
    <property type="match status" value="1"/>
</dbReference>
<feature type="compositionally biased region" description="Polar residues" evidence="3">
    <location>
        <begin position="126"/>
        <end position="141"/>
    </location>
</feature>
<dbReference type="SUPFAM" id="SSF50249">
    <property type="entry name" value="Nucleic acid-binding proteins"/>
    <property type="match status" value="1"/>
</dbReference>
<evidence type="ECO:0000313" key="4">
    <source>
        <dbReference type="EMBL" id="KXY50889.1"/>
    </source>
</evidence>
<comment type="caution">
    <text evidence="4">The sequence shown here is derived from an EMBL/GenBank/DDBJ whole genome shotgun (WGS) entry which is preliminary data.</text>
</comment>
<accession>A0A9X0MJK7</accession>
<reference evidence="4 6" key="1">
    <citation type="submission" date="2015-12" db="EMBL/GenBank/DDBJ databases">
        <title>Bacillus cereus Group isolate.</title>
        <authorList>
            <person name="Kovac J."/>
        </authorList>
    </citation>
    <scope>NUCLEOTIDE SEQUENCE [LARGE SCALE GENOMIC DNA]</scope>
    <source>
        <strain evidence="4 6">FSL K6-0073</strain>
    </source>
</reference>
<dbReference type="EMBL" id="NTSO01000002">
    <property type="protein sequence ID" value="PFF51927.1"/>
    <property type="molecule type" value="Genomic_DNA"/>
</dbReference>
<name>A0A9X0MJK7_BACCE</name>
<evidence type="ECO:0000256" key="1">
    <source>
        <dbReference type="ARBA" id="ARBA00023125"/>
    </source>
</evidence>